<evidence type="ECO:0000313" key="2">
    <source>
        <dbReference type="Proteomes" id="UP001526143"/>
    </source>
</evidence>
<sequence length="60" mass="7015">MQRMQSEYLMLAEHIDRARFWVGTLELQWANRALKYKDISLSLAHIGMAKDIKLVGTPLR</sequence>
<dbReference type="Proteomes" id="UP001526143">
    <property type="component" value="Unassembled WGS sequence"/>
</dbReference>
<name>A0ABT3B4N1_9CYAN</name>
<gene>
    <name evidence="1" type="ORF">OGM63_22900</name>
</gene>
<organism evidence="1 2">
    <name type="scientific">Plectonema radiosum NIES-515</name>
    <dbReference type="NCBI Taxonomy" id="2986073"/>
    <lineage>
        <taxon>Bacteria</taxon>
        <taxon>Bacillati</taxon>
        <taxon>Cyanobacteriota</taxon>
        <taxon>Cyanophyceae</taxon>
        <taxon>Oscillatoriophycideae</taxon>
        <taxon>Oscillatoriales</taxon>
        <taxon>Microcoleaceae</taxon>
        <taxon>Plectonema</taxon>
    </lineage>
</organism>
<dbReference type="RefSeq" id="WP_263747977.1">
    <property type="nucleotide sequence ID" value="NZ_JAOWRF010000322.1"/>
</dbReference>
<reference evidence="1 2" key="1">
    <citation type="submission" date="2022-10" db="EMBL/GenBank/DDBJ databases">
        <title>Identification of biosynthetic pathway for the production of the potent trypsin inhibitor radiosumin.</title>
        <authorList>
            <person name="Fewer D.P."/>
            <person name="Delbaje E."/>
            <person name="Ouyang X."/>
            <person name="Agostino P.D."/>
            <person name="Wahlsten M."/>
            <person name="Jokela J."/>
            <person name="Permi P."/>
            <person name="Haapaniemi E."/>
            <person name="Koistinen H."/>
        </authorList>
    </citation>
    <scope>NUCLEOTIDE SEQUENCE [LARGE SCALE GENOMIC DNA]</scope>
    <source>
        <strain evidence="1 2">NIES-515</strain>
    </source>
</reference>
<keyword evidence="2" id="KW-1185">Reference proteome</keyword>
<comment type="caution">
    <text evidence="1">The sequence shown here is derived from an EMBL/GenBank/DDBJ whole genome shotgun (WGS) entry which is preliminary data.</text>
</comment>
<evidence type="ECO:0000313" key="1">
    <source>
        <dbReference type="EMBL" id="MCV3216327.1"/>
    </source>
</evidence>
<dbReference type="EMBL" id="JAOWRF010000322">
    <property type="protein sequence ID" value="MCV3216327.1"/>
    <property type="molecule type" value="Genomic_DNA"/>
</dbReference>
<protein>
    <submittedName>
        <fullName evidence="1">Uncharacterized protein</fullName>
    </submittedName>
</protein>
<accession>A0ABT3B4N1</accession>
<proteinExistence type="predicted"/>